<evidence type="ECO:0000313" key="2">
    <source>
        <dbReference type="Proteomes" id="UP000477386"/>
    </source>
</evidence>
<dbReference type="RefSeq" id="WP_164038527.1">
    <property type="nucleotide sequence ID" value="NZ_JAAGNZ010000001.1"/>
</dbReference>
<dbReference type="AlphaFoldDB" id="A0A6M0IJL4"/>
<comment type="caution">
    <text evidence="1">The sequence shown here is derived from an EMBL/GenBank/DDBJ whole genome shotgun (WGS) entry which is preliminary data.</text>
</comment>
<dbReference type="EMBL" id="JAAGNZ010000001">
    <property type="protein sequence ID" value="NEU67815.1"/>
    <property type="molecule type" value="Genomic_DNA"/>
</dbReference>
<protein>
    <submittedName>
        <fullName evidence="1">Uncharacterized protein</fullName>
    </submittedName>
</protein>
<reference evidence="1 2" key="1">
    <citation type="submission" date="2020-02" db="EMBL/GenBank/DDBJ databases">
        <title>Draft genome sequence of two Spirosoma agri KCTC 52727 and Spirosoma terrae KCTC 52035.</title>
        <authorList>
            <person name="Rojas J."/>
            <person name="Ambika Manirajan B."/>
            <person name="Ratering S."/>
            <person name="Suarez C."/>
            <person name="Schnell S."/>
        </authorList>
    </citation>
    <scope>NUCLEOTIDE SEQUENCE [LARGE SCALE GENOMIC DNA]</scope>
    <source>
        <strain evidence="1 2">KCTC 52727</strain>
    </source>
</reference>
<dbReference type="Proteomes" id="UP000477386">
    <property type="component" value="Unassembled WGS sequence"/>
</dbReference>
<sequence>MPAKAVNRPDYTQSLRLFFSLTATTSSSLRSAFIPKKATVVRLFRVLGNNDFPGQIAHDTFVSLDGQRGQSEQPIKY</sequence>
<gene>
    <name evidence="1" type="ORF">GK091_13070</name>
</gene>
<accession>A0A6M0IJL4</accession>
<organism evidence="1 2">
    <name type="scientific">Spirosoma agri</name>
    <dbReference type="NCBI Taxonomy" id="1987381"/>
    <lineage>
        <taxon>Bacteria</taxon>
        <taxon>Pseudomonadati</taxon>
        <taxon>Bacteroidota</taxon>
        <taxon>Cytophagia</taxon>
        <taxon>Cytophagales</taxon>
        <taxon>Cytophagaceae</taxon>
        <taxon>Spirosoma</taxon>
    </lineage>
</organism>
<name>A0A6M0IJL4_9BACT</name>
<proteinExistence type="predicted"/>
<evidence type="ECO:0000313" key="1">
    <source>
        <dbReference type="EMBL" id="NEU67815.1"/>
    </source>
</evidence>
<keyword evidence="2" id="KW-1185">Reference proteome</keyword>